<keyword evidence="4" id="KW-1185">Reference proteome</keyword>
<sequence>MSKYNALKPLHKPIRVAMIGGGVNSAVGRVHEIAMKMDNEFDLVAGCFSRNPEFNAESGRQYNVPADKLYPSAEALIDAVAHEVDAVVIATPIKSHAQYIHLALDHNLRVISDKPLLANVQECKELLARIHPDNTQVFSIFNYTGYPAVREMKRRVESGAIGSVFKVMVEMPQDSYMRLSNQNKTHAIQAWRLEDGDISCVSLDLFVHLHSLVNFVCGNTPQAVNAWQRAITNVSPGLIDEVDAVIQYSNNLMVNAWYGKAVLGYRNGLRIRVFGTKGSLQWHQESPEMIEAADEAGNRMLLDRISTGSEITAQPRYNRFKAGHPSGFIEAFANYYADIAQAMRDEKLNAYTLSTGVAAEGLALSQAIAQASATGRTVQL</sequence>
<evidence type="ECO:0000259" key="2">
    <source>
        <dbReference type="Pfam" id="PF22725"/>
    </source>
</evidence>
<dbReference type="InterPro" id="IPR055170">
    <property type="entry name" value="GFO_IDH_MocA-like_dom"/>
</dbReference>
<name>A0ABX6N984_9BURK</name>
<dbReference type="PANTHER" id="PTHR43708">
    <property type="entry name" value="CONSERVED EXPRESSED OXIDOREDUCTASE (EUROFUNG)"/>
    <property type="match status" value="1"/>
</dbReference>
<protein>
    <submittedName>
        <fullName evidence="3">Gfo/Idh/MocA family oxidoreductase</fullName>
    </submittedName>
</protein>
<evidence type="ECO:0000313" key="3">
    <source>
        <dbReference type="EMBL" id="QJR30931.1"/>
    </source>
</evidence>
<dbReference type="SUPFAM" id="SSF55347">
    <property type="entry name" value="Glyceraldehyde-3-phosphate dehydrogenase-like, C-terminal domain"/>
    <property type="match status" value="1"/>
</dbReference>
<feature type="domain" description="Gfo/Idh/MocA-like oxidoreductase N-terminal" evidence="1">
    <location>
        <begin position="14"/>
        <end position="135"/>
    </location>
</feature>
<dbReference type="Pfam" id="PF01408">
    <property type="entry name" value="GFO_IDH_MocA"/>
    <property type="match status" value="1"/>
</dbReference>
<organism evidence="3 4">
    <name type="scientific">Limnobacter profundi</name>
    <dbReference type="NCBI Taxonomy" id="2732163"/>
    <lineage>
        <taxon>Bacteria</taxon>
        <taxon>Pseudomonadati</taxon>
        <taxon>Pseudomonadota</taxon>
        <taxon>Betaproteobacteria</taxon>
        <taxon>Burkholderiales</taxon>
        <taxon>Burkholderiaceae</taxon>
        <taxon>Limnobacter</taxon>
    </lineage>
</organism>
<proteinExistence type="predicted"/>
<dbReference type="Proteomes" id="UP000501130">
    <property type="component" value="Chromosome"/>
</dbReference>
<dbReference type="Gene3D" id="3.30.360.10">
    <property type="entry name" value="Dihydrodipicolinate Reductase, domain 2"/>
    <property type="match status" value="1"/>
</dbReference>
<dbReference type="InterPro" id="IPR051317">
    <property type="entry name" value="Gfo/Idh/MocA_oxidoreduct"/>
</dbReference>
<gene>
    <name evidence="3" type="ORF">HKT17_15090</name>
</gene>
<reference evidence="3 4" key="1">
    <citation type="submission" date="2020-05" db="EMBL/GenBank/DDBJ databases">
        <title>Compete genome of Limnobacter sp. SAORIC-580.</title>
        <authorList>
            <person name="Song J."/>
            <person name="Cho J.-C."/>
        </authorList>
    </citation>
    <scope>NUCLEOTIDE SEQUENCE [LARGE SCALE GENOMIC DNA]</scope>
    <source>
        <strain evidence="3 4">SAORIC-580</strain>
    </source>
</reference>
<evidence type="ECO:0000259" key="1">
    <source>
        <dbReference type="Pfam" id="PF01408"/>
    </source>
</evidence>
<dbReference type="InterPro" id="IPR036291">
    <property type="entry name" value="NAD(P)-bd_dom_sf"/>
</dbReference>
<evidence type="ECO:0000313" key="4">
    <source>
        <dbReference type="Proteomes" id="UP000501130"/>
    </source>
</evidence>
<accession>A0ABX6N984</accession>
<dbReference type="EMBL" id="CP053084">
    <property type="protein sequence ID" value="QJR30931.1"/>
    <property type="molecule type" value="Genomic_DNA"/>
</dbReference>
<dbReference type="SUPFAM" id="SSF51735">
    <property type="entry name" value="NAD(P)-binding Rossmann-fold domains"/>
    <property type="match status" value="1"/>
</dbReference>
<feature type="domain" description="GFO/IDH/MocA-like oxidoreductase" evidence="2">
    <location>
        <begin position="149"/>
        <end position="280"/>
    </location>
</feature>
<dbReference type="InterPro" id="IPR000683">
    <property type="entry name" value="Gfo/Idh/MocA-like_OxRdtase_N"/>
</dbReference>
<dbReference type="Gene3D" id="3.40.50.720">
    <property type="entry name" value="NAD(P)-binding Rossmann-like Domain"/>
    <property type="match status" value="1"/>
</dbReference>
<dbReference type="Pfam" id="PF22725">
    <property type="entry name" value="GFO_IDH_MocA_C3"/>
    <property type="match status" value="1"/>
</dbReference>
<dbReference type="PANTHER" id="PTHR43708:SF3">
    <property type="entry name" value="OXIDOREDUCTASE"/>
    <property type="match status" value="1"/>
</dbReference>
<dbReference type="RefSeq" id="WP_171101197.1">
    <property type="nucleotide sequence ID" value="NZ_CP053084.1"/>
</dbReference>